<evidence type="ECO:0000313" key="2">
    <source>
        <dbReference type="Proteomes" id="UP000092993"/>
    </source>
</evidence>
<dbReference type="AlphaFoldDB" id="A0A1C7MH77"/>
<gene>
    <name evidence="1" type="ORF">A0H81_04896</name>
</gene>
<accession>A0A1C7MH77</accession>
<comment type="caution">
    <text evidence="1">The sequence shown here is derived from an EMBL/GenBank/DDBJ whole genome shotgun (WGS) entry which is preliminary data.</text>
</comment>
<reference evidence="1 2" key="1">
    <citation type="submission" date="2016-03" db="EMBL/GenBank/DDBJ databases">
        <title>Whole genome sequencing of Grifola frondosa 9006-11.</title>
        <authorList>
            <person name="Min B."/>
            <person name="Park H."/>
            <person name="Kim J.-G."/>
            <person name="Cho H."/>
            <person name="Oh Y.-L."/>
            <person name="Kong W.-S."/>
            <person name="Choi I.-G."/>
        </authorList>
    </citation>
    <scope>NUCLEOTIDE SEQUENCE [LARGE SCALE GENOMIC DNA]</scope>
    <source>
        <strain evidence="1 2">9006-11</strain>
    </source>
</reference>
<protein>
    <submittedName>
        <fullName evidence="1">Uncharacterized protein</fullName>
    </submittedName>
</protein>
<name>A0A1C7MH77_GRIFR</name>
<keyword evidence="2" id="KW-1185">Reference proteome</keyword>
<evidence type="ECO:0000313" key="1">
    <source>
        <dbReference type="EMBL" id="OBZ75987.1"/>
    </source>
</evidence>
<dbReference type="Proteomes" id="UP000092993">
    <property type="component" value="Unassembled WGS sequence"/>
</dbReference>
<organism evidence="1 2">
    <name type="scientific">Grifola frondosa</name>
    <name type="common">Maitake</name>
    <name type="synonym">Polyporus frondosus</name>
    <dbReference type="NCBI Taxonomy" id="5627"/>
    <lineage>
        <taxon>Eukaryota</taxon>
        <taxon>Fungi</taxon>
        <taxon>Dikarya</taxon>
        <taxon>Basidiomycota</taxon>
        <taxon>Agaricomycotina</taxon>
        <taxon>Agaricomycetes</taxon>
        <taxon>Polyporales</taxon>
        <taxon>Grifolaceae</taxon>
        <taxon>Grifola</taxon>
    </lineage>
</organism>
<proteinExistence type="predicted"/>
<sequence>MYIHLYKRFFGLKVVLTSRPWTTFEVPTERPSPCNRTVLQCSIRKKPECRTPFLFDMYGRLSYSALYAVLRVIVPRSDLL</sequence>
<dbReference type="EMBL" id="LUGG01000004">
    <property type="protein sequence ID" value="OBZ75987.1"/>
    <property type="molecule type" value="Genomic_DNA"/>
</dbReference>